<comment type="caution">
    <text evidence="5">Lacks conserved residue(s) required for the propagation of feature annotation.</text>
</comment>
<keyword evidence="1 5" id="KW-0245">EGF-like domain</keyword>
<protein>
    <recommendedName>
        <fullName evidence="8">EGF-like domain-containing protein</fullName>
    </recommendedName>
</protein>
<dbReference type="InterPro" id="IPR052235">
    <property type="entry name" value="Nephronectin_domain"/>
</dbReference>
<evidence type="ECO:0000313" key="9">
    <source>
        <dbReference type="EMBL" id="KAK3232911.1"/>
    </source>
</evidence>
<name>A0AAE0ELM8_9CHLO</name>
<dbReference type="InterPro" id="IPR001881">
    <property type="entry name" value="EGF-like_Ca-bd_dom"/>
</dbReference>
<evidence type="ECO:0000256" key="4">
    <source>
        <dbReference type="ARBA" id="ARBA00023157"/>
    </source>
</evidence>
<dbReference type="CDD" id="cd00054">
    <property type="entry name" value="EGF_CA"/>
    <property type="match status" value="1"/>
</dbReference>
<organism evidence="9 10">
    <name type="scientific">Cymbomonas tetramitiformis</name>
    <dbReference type="NCBI Taxonomy" id="36881"/>
    <lineage>
        <taxon>Eukaryota</taxon>
        <taxon>Viridiplantae</taxon>
        <taxon>Chlorophyta</taxon>
        <taxon>Pyramimonadophyceae</taxon>
        <taxon>Pyramimonadales</taxon>
        <taxon>Pyramimonadaceae</taxon>
        <taxon>Cymbomonas</taxon>
    </lineage>
</organism>
<sequence>QTTEQTCKGWGSRVVGANFGLKIVSTGGMVQHSGGRPYIYEIYWCVKLGPGGRCPGYTEAGDGEGLECSRVLTAVQHGQQYATATYRPPFLTLSSMVDDGLAWSSIRNPSLGGAAGRGSANTTCFQLEHQPLSQADIYTTAGPTSQRWSYPDGVITLPLFCGFQWSGSDSGTDGSQNAYTLSGTITYESNPNQPHLFNGTVEVNYAPPPPPSPPPTPNPPPPPSPPPPSPSPPPPSPPPTSPTSHCRPHLLHLPAPCSPPLLPATNSLHLSHSPSTPPPSPPPPPPLHPHHHHLHQTAISATPCTTTLLPHCPLPPAPSTYSSSATTPTPTGSFTSTLRLFPPYSGVSTSSVTINSIYDAAAPGSPARVLLQSSSTTLACHSVTTVFLASDVAAGASPSTTLSTLTSSPSSAFSSSTDARLSSAAVAWGDPGFRCMECPVGWEGDGMQCADLDECAASWNGGCDNATECMNLPEGAGHSCSPCPAGYIGTGEAGCVDLNECLLDHGGCDFRTECINTVPGHRCTSCPEGYDSIPAAGDTAGMGVGVGVTCVDVDECTGGPSASGCDPLTACVNVQGGVGCGPCPEGYLGDGYSGCWWPADCSSSPCDPLALCEDGGGTVVCGACPAGYAGTGDTVCTDVDGCSAGPCFEGVACGDVPAPGVGYTCDDCPDGFWGDGKSCLQDLCARAAAPCSSLASCSMLPSGVASCGSCPAGFLGDGITCDDVDECAVSNGLCDAMTHCTNTIGGRECGQCPEGYLGSGYTACKPRTGCSEANGGCWTNGVDSVTCEDDGAELVCGECPSGYTGNGYEGCIDEDGCALPDLCTTACLDVAAPGLGYECAACPAGYLGDGQGEAGALPGKTGCSENQCFSANGGCDLKVACSNAPEAPGGRVCGACPAGYVDVNLDGSVCEDEDGCLRDPCFPGVLCTDLRSPQVGRICGACPPGFQGDGAECADVDECAADTDPPHGGCFRDEASGVVTACANVMWSMEAPKGRVCGPCPEGYKGSGETVCVLVTTCAMSNGGCWAGSGEYAAFSTSCTDLVGNGTECGACPAGFEGSGATGCVDVDECMTDPCFPGVRCSDVKAPGEGFLCEYEGAHTTVAWGCPEGYHGDGMTCTPCAMSVQIVDSTVRGGTEKRAGWYRGQRTQIIGELDGLDHPNCTNQEGTLFSWGGAASDGSVLELTAERNKAATLRLSIPKADLRVGLNYQLALSAWLAGNPKVRDVAYLGFYVESQPLLVAFRGGNQVAGAGNLLELSAQDSVDPDGEEGPLGFRWWCTWEGAQDVCRQSDGEELPALLTNMTLRFTLLGAAEGANYTFGVVVSKGERRSSSTTWFTIFDGSPPVVSIAPILEKVNPDEKLTLAGDVASGDAPSLTLRWSCAELGASLNESVLMTPVTQEALVVRPDTLAPGAAYTFVLTGEDRFGPGSAAVTVTVNVPPCCGTVMATPAEGVELETVFAISAPGWSDDDAPLFYRQMYRAVEDDTSQWSEETATRWLPLTSDYTTLPDPFMILSTFPTAGLEAGGYKVQVRVAVMDAYGAVAYAQTNVTVREVAEVDTDALLAGAEDLLRNGDMDGALRLASGLSAALNDAAHTAHAPSEASSKWYANSTAGVHYYQNETAAPGDVTPTTMPPPQGASGGMAPPGRRRRLLAAPAKFTARRRRVLQSGSCAAGAAEGECSGSGSTGAEAQRESVLGIVASTQSMLFATTATTESLAQAAGAAVAAPCELSGSSQASGMSLSVALVAGTSEDGAEAAMSADGAAAVAGILSSLNEAGQAGACATYNLSAAAAVRAAAANRTAECAAVMAQLGASMLQGAVDGEAPAQVTSATLALSTQRCRADLAQSCMFDAPLASSGPTAAAARFPVSLGAVLSSLANGSPAPPPPPAGPLPMNCTGGVNCSAAEEALLPQQSVDVRLISMATDAHFEPVTDSGHGSWSNATMHSAGSAGMEGEALSEEEGGGEVVSNENVTDASGTTSVVILGAGGEELRVSGLEDAVEIVISLGEPFNGTVAEVESALGARWTGFMECRYWDEANRSYSTNGCRALPNPAPPGGDVHWRGVKVGGEYATLDMLWGVGNEALTAGCEEVWGPLVEEFNGTDAGYRKYGSWGGNASTGEGSSAGNWSAAGCALVDPSGPAACWWDWPRQIFTGAGCVVAPELSCLCTHLTDFKAVQQPVALALQPPEVETGNIKSMASISLADVLDSVMLLAVVFGLMGGALWLAFVSASKNKADRQRILEQLVAPRGTGRYGFRALAQVWTWSMFDEAATGGAVKRSLKQTLDGRATRLQVGKRAAEEAVWRLSQGPALEEEKEGVLRASAQRLTLLTNQKRAPHRFHAQHTFGDIVERLEGVPRVGASGETLKSGEYDPRGEALWLRPTCGLRPNNPAVGVPPQQVRLVESGAMAPRTFGDVVGGVWGEGALGLRPDLPSMAQPADVQLAELSASDAEAYREARTNEELRGEVTPAAVLLGVEGATGSTPRHFQGLRIKLQEAGVGAEQLHVRRVGKACLAATMQEVASPRPEPAPPPSLSVTSPSPGSGSSTPLLDEPSCTVREDGLETRLPMGQLLTPSIQRTLQNLQEENAYTRWWKRLVASVTRDPPRYAPVGNVGDAALARSQAGGGQAVTEGTDRATRTQAKYVVLGKDEGEAHGGSLQQVCTSLRAQGKVPKQRVPSAGLRQSLEGRMSSAPTPRKPPGVYFIGRQQGSGVTDLRPSSSLLRPGSSRAPAPGASGAALVSREKYQAGGKQVWQARGNMPLPTTRSRQSSSTLPKLPGVERARIASGRERGRSGRSREKAAPGRGPEREDGQHVTAGHGAVPSGNRAGERMSNSPAEQLGTPAASSGAPPPLGGRGESGGGSATNAATAAKLVGPLPAGRKGSVSERLDVRRLAPQLVRKLAAAGLTFRAARARLLSGEEEGAGEWAAGEGTGLFSAETSQVLDPGFLWHSSDEDEEGAPSARGGGAGEEPNRGLAARSREVVTPAAQDGATAGEVADAAATGRTSGELPDAGPAMRTAEEDADVAAKGRTAGEEVDVATVAGTAGEDASCAAAGAAGEDASYAAAGTAGEDASYAAAGAAGEDTAVVVVGADVAVVGRAAGEDADVAVVGRAAGEDADTATVHAAGDDADLAGGRLAGEDANAAGGRAVGDTDGDTPVRVTRDADETESEQVAGEASDDGEREKIIRLLASAEKQDRRVARLPTRVLRDHAFNEAKHQIQSSAMLADKLGVWGQLVIPAQMRRVADQLQEEVQDLHTTDHLCSIMGFSQMALLVSIPMELFYPPSHQATVHGSRESGVTWALSTEGAVPEPQPELPVSRLMGTLVVLAFLDMRRIIPEEQARLQQRLSQQLSWQVADDSPLRDAAYFLGVFKVMLQKNRDAEGWLHRSQLWRLIFLQRIDGSYHISPALAAALDAGDTSKTAAVDATAELSADELRRTLPPALLLAQGLPEGLPERLWATLLAAAKAQQLPYLWVTNPEQAPGQRRSIDMLAEEFLEREAETHPELHVILPVVRDEAAAQVNEWRVQKLEVLMQLRRESRKRKAEQEAPMSQQERSAARRAAWREELDLVVASHPWVAIAHTPATDPYTCAQRVFVECNSMLLMLLVTLMLFYSKGSLCCVNFKNYLGCGPDATMVTVCWTYETCGELYSARDAGALPEATNPDDYKCDAFPRDGNITDTIYLTAIVLGIMIPIKLMLQALFTFGGIPDMPKHWIRNRARKASQSTTRRHRGLEDVVFLVLTAGLDTRRISRALARYFLLLSTVVDQLLDYLLVAYRWVRREMGRLRSVLWLLFQMYVRRRRPAIVLQELEVAAQQQEQSQTAAMMVSATFVVARHEMDSLLVQLSYLLMLLLWSIILWFQLSYAIQIRAMLGKDAENAVIKDWGLTLLVDNLGIHVLKSIIVKYGIKAVMKQRRRYRKDEASVIGWYEQFITKYLKVSFSMSTSAEDENAYDNFYG</sequence>
<dbReference type="Gene3D" id="2.10.25.10">
    <property type="entry name" value="Laminin"/>
    <property type="match status" value="9"/>
</dbReference>
<feature type="region of interest" description="Disordered" evidence="6">
    <location>
        <begin position="190"/>
        <end position="295"/>
    </location>
</feature>
<feature type="compositionally biased region" description="Low complexity" evidence="6">
    <location>
        <begin position="263"/>
        <end position="274"/>
    </location>
</feature>
<feature type="transmembrane region" description="Helical" evidence="7">
    <location>
        <begin position="3593"/>
        <end position="3612"/>
    </location>
</feature>
<feature type="region of interest" description="Disordered" evidence="6">
    <location>
        <begin position="3140"/>
        <end position="3177"/>
    </location>
</feature>
<feature type="region of interest" description="Disordered" evidence="6">
    <location>
        <begin position="1929"/>
        <end position="1972"/>
    </location>
</feature>
<feature type="region of interest" description="Disordered" evidence="6">
    <location>
        <begin position="2667"/>
        <end position="2862"/>
    </location>
</feature>
<feature type="compositionally biased region" description="Low complexity" evidence="6">
    <location>
        <begin position="2713"/>
        <end position="2736"/>
    </location>
</feature>
<dbReference type="SUPFAM" id="SSF57184">
    <property type="entry name" value="Growth factor receptor domain"/>
    <property type="match status" value="3"/>
</dbReference>
<feature type="transmembrane region" description="Helical" evidence="7">
    <location>
        <begin position="3756"/>
        <end position="3778"/>
    </location>
</feature>
<dbReference type="InterPro" id="IPR000742">
    <property type="entry name" value="EGF"/>
</dbReference>
<feature type="compositionally biased region" description="Pro residues" evidence="6">
    <location>
        <begin position="206"/>
        <end position="241"/>
    </location>
</feature>
<keyword evidence="7" id="KW-1133">Transmembrane helix</keyword>
<feature type="compositionally biased region" description="Polar residues" evidence="6">
    <location>
        <begin position="1934"/>
        <end position="1943"/>
    </location>
</feature>
<proteinExistence type="predicted"/>
<dbReference type="GO" id="GO:0005509">
    <property type="term" value="F:calcium ion binding"/>
    <property type="evidence" value="ECO:0007669"/>
    <property type="project" value="InterPro"/>
</dbReference>
<keyword evidence="2" id="KW-0732">Signal</keyword>
<dbReference type="EMBL" id="LGRX02035852">
    <property type="protein sequence ID" value="KAK3232911.1"/>
    <property type="molecule type" value="Genomic_DNA"/>
</dbReference>
<dbReference type="PROSITE" id="PS50026">
    <property type="entry name" value="EGF_3"/>
    <property type="match status" value="1"/>
</dbReference>
<evidence type="ECO:0000259" key="8">
    <source>
        <dbReference type="PROSITE" id="PS50026"/>
    </source>
</evidence>
<feature type="domain" description="EGF-like" evidence="8">
    <location>
        <begin position="638"/>
        <end position="680"/>
    </location>
</feature>
<feature type="compositionally biased region" description="Low complexity" evidence="6">
    <location>
        <begin position="2532"/>
        <end position="2547"/>
    </location>
</feature>
<dbReference type="SMART" id="SM00179">
    <property type="entry name" value="EGF_CA"/>
    <property type="match status" value="7"/>
</dbReference>
<feature type="region of interest" description="Disordered" evidence="6">
    <location>
        <begin position="2518"/>
        <end position="2552"/>
    </location>
</feature>
<keyword evidence="3" id="KW-0677">Repeat</keyword>
<evidence type="ECO:0000256" key="6">
    <source>
        <dbReference type="SAM" id="MobiDB-lite"/>
    </source>
</evidence>
<feature type="compositionally biased region" description="Basic and acidic residues" evidence="6">
    <location>
        <begin position="2776"/>
        <end position="2810"/>
    </location>
</feature>
<keyword evidence="7" id="KW-0812">Transmembrane</keyword>
<feature type="non-terminal residue" evidence="9">
    <location>
        <position position="1"/>
    </location>
</feature>
<keyword evidence="4" id="KW-1015">Disulfide bond</keyword>
<feature type="region of interest" description="Disordered" evidence="6">
    <location>
        <begin position="2947"/>
        <end position="3017"/>
    </location>
</feature>
<dbReference type="Pfam" id="PF02010">
    <property type="entry name" value="REJ"/>
    <property type="match status" value="1"/>
</dbReference>
<feature type="compositionally biased region" description="Polar residues" evidence="6">
    <location>
        <begin position="2759"/>
        <end position="2771"/>
    </location>
</feature>
<gene>
    <name evidence="9" type="ORF">CYMTET_56760</name>
</gene>
<dbReference type="InterPro" id="IPR002859">
    <property type="entry name" value="PKD/REJ-like"/>
</dbReference>
<dbReference type="Proteomes" id="UP001190700">
    <property type="component" value="Unassembled WGS sequence"/>
</dbReference>
<dbReference type="InterPro" id="IPR009030">
    <property type="entry name" value="Growth_fac_rcpt_cys_sf"/>
</dbReference>
<reference evidence="9 10" key="1">
    <citation type="journal article" date="2015" name="Genome Biol. Evol.">
        <title>Comparative Genomics of a Bacterivorous Green Alga Reveals Evolutionary Causalities and Consequences of Phago-Mixotrophic Mode of Nutrition.</title>
        <authorList>
            <person name="Burns J.A."/>
            <person name="Paasch A."/>
            <person name="Narechania A."/>
            <person name="Kim E."/>
        </authorList>
    </citation>
    <scope>NUCLEOTIDE SEQUENCE [LARGE SCALE GENOMIC DNA]</scope>
    <source>
        <strain evidence="9 10">PLY_AMNH</strain>
    </source>
</reference>
<feature type="compositionally biased region" description="Gly residues" evidence="6">
    <location>
        <begin position="2851"/>
        <end position="2860"/>
    </location>
</feature>
<feature type="region of interest" description="Disordered" evidence="6">
    <location>
        <begin position="1620"/>
        <end position="1647"/>
    </location>
</feature>
<dbReference type="PANTHER" id="PTHR24050:SF28">
    <property type="entry name" value="UROMODULIN-LIKE"/>
    <property type="match status" value="1"/>
</dbReference>
<feature type="transmembrane region" description="Helical" evidence="7">
    <location>
        <begin position="3680"/>
        <end position="3706"/>
    </location>
</feature>
<feature type="compositionally biased region" description="Pro residues" evidence="6">
    <location>
        <begin position="275"/>
        <end position="287"/>
    </location>
</feature>
<feature type="transmembrane region" description="Helical" evidence="7">
    <location>
        <begin position="3844"/>
        <end position="3865"/>
    </location>
</feature>
<evidence type="ECO:0000256" key="2">
    <source>
        <dbReference type="ARBA" id="ARBA00022729"/>
    </source>
</evidence>
<evidence type="ECO:0000256" key="7">
    <source>
        <dbReference type="SAM" id="Phobius"/>
    </source>
</evidence>
<keyword evidence="10" id="KW-1185">Reference proteome</keyword>
<comment type="caution">
    <text evidence="9">The sequence shown here is derived from an EMBL/GenBank/DDBJ whole genome shotgun (WGS) entry which is preliminary data.</text>
</comment>
<evidence type="ECO:0000256" key="5">
    <source>
        <dbReference type="PROSITE-ProRule" id="PRU00076"/>
    </source>
</evidence>
<feature type="compositionally biased region" description="Low complexity" evidence="6">
    <location>
        <begin position="2987"/>
        <end position="3001"/>
    </location>
</feature>
<accession>A0AAE0ELM8</accession>
<evidence type="ECO:0000256" key="3">
    <source>
        <dbReference type="ARBA" id="ARBA00022737"/>
    </source>
</evidence>
<dbReference type="PANTHER" id="PTHR24050">
    <property type="entry name" value="PA14 DOMAIN-CONTAINING PROTEIN"/>
    <property type="match status" value="1"/>
</dbReference>
<dbReference type="PRINTS" id="PR01217">
    <property type="entry name" value="PRICHEXTENSN"/>
</dbReference>
<keyword evidence="7" id="KW-0472">Membrane</keyword>
<dbReference type="SMART" id="SM00181">
    <property type="entry name" value="EGF"/>
    <property type="match status" value="13"/>
</dbReference>
<feature type="compositionally biased region" description="Low complexity" evidence="6">
    <location>
        <begin position="1945"/>
        <end position="1954"/>
    </location>
</feature>
<evidence type="ECO:0000313" key="10">
    <source>
        <dbReference type="Proteomes" id="UP001190700"/>
    </source>
</evidence>
<evidence type="ECO:0000256" key="1">
    <source>
        <dbReference type="ARBA" id="ARBA00022536"/>
    </source>
</evidence>